<organism evidence="2">
    <name type="scientific">Cladocopium goreaui</name>
    <dbReference type="NCBI Taxonomy" id="2562237"/>
    <lineage>
        <taxon>Eukaryota</taxon>
        <taxon>Sar</taxon>
        <taxon>Alveolata</taxon>
        <taxon>Dinophyceae</taxon>
        <taxon>Suessiales</taxon>
        <taxon>Symbiodiniaceae</taxon>
        <taxon>Cladocopium</taxon>
    </lineage>
</organism>
<feature type="region of interest" description="Disordered" evidence="1">
    <location>
        <begin position="275"/>
        <end position="481"/>
    </location>
</feature>
<proteinExistence type="predicted"/>
<feature type="compositionally biased region" description="Acidic residues" evidence="1">
    <location>
        <begin position="92"/>
        <end position="119"/>
    </location>
</feature>
<sequence length="522" mass="57661">MGSLRGVADEWDSCSHVRDMMRNHGSLFVKEAGQAEVRGNIACAQINYHTLKPLVERLEESPGVLGMHSLPDLKKQNLEITENSCDLGMEAVDDSEEEVDSDDQGGDEADEDELDDSGEPEPAIHDGDGPTSSTLYDDEEQPHDIFGDALESQEVAEGDVFVGESNVEQSDTQVPSMDESIFEQAVEFTTDSQVPEESDLHGLTQADPEVLCIEDTPEKEKDPQAMFKQRREIEDKISELTVKLNNARKQSDEVDTLPLHSKEMDLLAEEFKNTPAETYKGFVPEAPTVLRRSQLALKAPETDEDKGENKKKGPGRPKGKPSAAKSKAKAKAKSKAKGCKKLVDNKGDDHDGDHPEATSTSDIGKGDPKDATPEDAEVRQDPSAGTDLTDIKPSEKPVKRKKTNKDPNTLADKPIKKIKQDQIQKPEKTDETKPEITKEPDKPDKPDKPGKPEDKKDIREPPKKKPRGQAATFARRVEPSTPYGRAKWSALRDAFVSVIKPTLSHYSAAEDSLMIRVCVWHC</sequence>
<feature type="compositionally biased region" description="Polar residues" evidence="1">
    <location>
        <begin position="166"/>
        <end position="175"/>
    </location>
</feature>
<evidence type="ECO:0000256" key="1">
    <source>
        <dbReference type="SAM" id="MobiDB-lite"/>
    </source>
</evidence>
<feature type="region of interest" description="Disordered" evidence="1">
    <location>
        <begin position="92"/>
        <end position="176"/>
    </location>
</feature>
<feature type="compositionally biased region" description="Basic and acidic residues" evidence="1">
    <location>
        <begin position="364"/>
        <end position="380"/>
    </location>
</feature>
<protein>
    <submittedName>
        <fullName evidence="2">Uncharacterized protein</fullName>
    </submittedName>
</protein>
<accession>A0A9P1CIY6</accession>
<dbReference type="EMBL" id="CAMXCT030001779">
    <property type="protein sequence ID" value="CAL4780251.1"/>
    <property type="molecule type" value="Genomic_DNA"/>
</dbReference>
<evidence type="ECO:0000313" key="4">
    <source>
        <dbReference type="Proteomes" id="UP001152797"/>
    </source>
</evidence>
<evidence type="ECO:0000313" key="2">
    <source>
        <dbReference type="EMBL" id="CAI3992939.1"/>
    </source>
</evidence>
<dbReference type="EMBL" id="CAMXCT010001779">
    <property type="protein sequence ID" value="CAI3992939.1"/>
    <property type="molecule type" value="Genomic_DNA"/>
</dbReference>
<name>A0A9P1CIY6_9DINO</name>
<reference evidence="2" key="1">
    <citation type="submission" date="2022-10" db="EMBL/GenBank/DDBJ databases">
        <authorList>
            <person name="Chen Y."/>
            <person name="Dougan E. K."/>
            <person name="Chan C."/>
            <person name="Rhodes N."/>
            <person name="Thang M."/>
        </authorList>
    </citation>
    <scope>NUCLEOTIDE SEQUENCE</scope>
</reference>
<dbReference type="EMBL" id="CAMXCT020001779">
    <property type="protein sequence ID" value="CAL1146314.1"/>
    <property type="molecule type" value="Genomic_DNA"/>
</dbReference>
<dbReference type="AlphaFoldDB" id="A0A9P1CIY6"/>
<gene>
    <name evidence="2" type="ORF">C1SCF055_LOCUS19731</name>
</gene>
<keyword evidence="4" id="KW-1185">Reference proteome</keyword>
<dbReference type="Proteomes" id="UP001152797">
    <property type="component" value="Unassembled WGS sequence"/>
</dbReference>
<comment type="caution">
    <text evidence="2">The sequence shown here is derived from an EMBL/GenBank/DDBJ whole genome shotgun (WGS) entry which is preliminary data.</text>
</comment>
<feature type="compositionally biased region" description="Basic residues" evidence="1">
    <location>
        <begin position="326"/>
        <end position="340"/>
    </location>
</feature>
<feature type="compositionally biased region" description="Basic and acidic residues" evidence="1">
    <location>
        <begin position="413"/>
        <end position="463"/>
    </location>
</feature>
<evidence type="ECO:0000313" key="3">
    <source>
        <dbReference type="EMBL" id="CAL1146314.1"/>
    </source>
</evidence>
<reference evidence="3" key="2">
    <citation type="submission" date="2024-04" db="EMBL/GenBank/DDBJ databases">
        <authorList>
            <person name="Chen Y."/>
            <person name="Shah S."/>
            <person name="Dougan E. K."/>
            <person name="Thang M."/>
            <person name="Chan C."/>
        </authorList>
    </citation>
    <scope>NUCLEOTIDE SEQUENCE [LARGE SCALE GENOMIC DNA]</scope>
</reference>
<feature type="compositionally biased region" description="Basic and acidic residues" evidence="1">
    <location>
        <begin position="341"/>
        <end position="356"/>
    </location>
</feature>